<protein>
    <submittedName>
        <fullName evidence="2">Putative flavoprotein involved in K+ transport</fullName>
    </submittedName>
</protein>
<evidence type="ECO:0000313" key="2">
    <source>
        <dbReference type="EMBL" id="SNX72512.1"/>
    </source>
</evidence>
<keyword evidence="3" id="KW-1185">Reference proteome</keyword>
<evidence type="ECO:0000256" key="1">
    <source>
        <dbReference type="ARBA" id="ARBA00023002"/>
    </source>
</evidence>
<dbReference type="Gene3D" id="3.50.50.60">
    <property type="entry name" value="FAD/NAD(P)-binding domain"/>
    <property type="match status" value="1"/>
</dbReference>
<gene>
    <name evidence="2" type="ORF">SAMN05877753_10690</name>
</gene>
<sequence length="353" mass="39717">MTKVLDVIVIGGGQAGLASGYHLQKKGLQFLILESQENAEGSWPQYYDSLKLFSPARFSPLPGMNFPGDPDHYPSKSEVIRYLKDYQDYFQFPLVTNSHVVSVEKKDHIFTIQTKSNEVYLSRSIINATGSFHTPFIPSITGMDQFKGHIIHSADYRSPDTLNNQRIVVVGSRNSAVQIAIELAEVSSTTLAVRHPVKLINQKIIGKDLHFWFKIIGFDTFPFWRFGKMIPSSNAVIDLDGFKEQLAMGKPNQKPMFSSFYTEGIIWSDGIKEPVDTVIFATGYRYNFPYLRQLRALDSEGKPLHLAGVSKTVPGLYYLGLEGQRSFSSATLRGVDSDAKFVVRRLLTYLKAQ</sequence>
<reference evidence="2 3" key="1">
    <citation type="submission" date="2017-08" db="EMBL/GenBank/DDBJ databases">
        <authorList>
            <person name="de Groot N.N."/>
        </authorList>
    </citation>
    <scope>NUCLEOTIDE SEQUENCE [LARGE SCALE GENOMIC DNA]</scope>
    <source>
        <strain evidence="2 3">JC228</strain>
    </source>
</reference>
<organism evidence="2 3">
    <name type="scientific">Bacillus oleivorans</name>
    <dbReference type="NCBI Taxonomy" id="1448271"/>
    <lineage>
        <taxon>Bacteria</taxon>
        <taxon>Bacillati</taxon>
        <taxon>Bacillota</taxon>
        <taxon>Bacilli</taxon>
        <taxon>Bacillales</taxon>
        <taxon>Bacillaceae</taxon>
        <taxon>Bacillus</taxon>
    </lineage>
</organism>
<dbReference type="PANTHER" id="PTHR43539:SF78">
    <property type="entry name" value="FLAVIN-CONTAINING MONOOXYGENASE"/>
    <property type="match status" value="1"/>
</dbReference>
<dbReference type="GO" id="GO:0050660">
    <property type="term" value="F:flavin adenine dinucleotide binding"/>
    <property type="evidence" value="ECO:0007669"/>
    <property type="project" value="InterPro"/>
</dbReference>
<accession>A0A285CY77</accession>
<proteinExistence type="predicted"/>
<dbReference type="PANTHER" id="PTHR43539">
    <property type="entry name" value="FLAVIN-BINDING MONOOXYGENASE-LIKE PROTEIN (AFU_ORTHOLOGUE AFUA_4G09220)"/>
    <property type="match status" value="1"/>
</dbReference>
<keyword evidence="1" id="KW-0560">Oxidoreductase</keyword>
<dbReference type="InterPro" id="IPR050982">
    <property type="entry name" value="Auxin_biosynth/cation_transpt"/>
</dbReference>
<name>A0A285CY77_9BACI</name>
<dbReference type="EMBL" id="OAOP01000006">
    <property type="protein sequence ID" value="SNX72512.1"/>
    <property type="molecule type" value="Genomic_DNA"/>
</dbReference>
<dbReference type="SUPFAM" id="SSF51905">
    <property type="entry name" value="FAD/NAD(P)-binding domain"/>
    <property type="match status" value="2"/>
</dbReference>
<dbReference type="InterPro" id="IPR036188">
    <property type="entry name" value="FAD/NAD-bd_sf"/>
</dbReference>
<dbReference type="RefSeq" id="WP_097159255.1">
    <property type="nucleotide sequence ID" value="NZ_JBEPMQ010000005.1"/>
</dbReference>
<dbReference type="GO" id="GO:0050661">
    <property type="term" value="F:NADP binding"/>
    <property type="evidence" value="ECO:0007669"/>
    <property type="project" value="InterPro"/>
</dbReference>
<dbReference type="OrthoDB" id="9778740at2"/>
<dbReference type="GO" id="GO:0004497">
    <property type="term" value="F:monooxygenase activity"/>
    <property type="evidence" value="ECO:0007669"/>
    <property type="project" value="TreeGrafter"/>
</dbReference>
<dbReference type="Pfam" id="PF13738">
    <property type="entry name" value="Pyr_redox_3"/>
    <property type="match status" value="1"/>
</dbReference>
<dbReference type="PRINTS" id="PR00368">
    <property type="entry name" value="FADPNR"/>
</dbReference>
<dbReference type="AlphaFoldDB" id="A0A285CY77"/>
<dbReference type="PRINTS" id="PR00411">
    <property type="entry name" value="PNDRDTASEI"/>
</dbReference>
<dbReference type="PIRSF" id="PIRSF000332">
    <property type="entry name" value="FMO"/>
    <property type="match status" value="1"/>
</dbReference>
<evidence type="ECO:0000313" key="3">
    <source>
        <dbReference type="Proteomes" id="UP000219546"/>
    </source>
</evidence>
<dbReference type="InterPro" id="IPR000960">
    <property type="entry name" value="Flavin_mOase"/>
</dbReference>
<dbReference type="Proteomes" id="UP000219546">
    <property type="component" value="Unassembled WGS sequence"/>
</dbReference>